<evidence type="ECO:0000313" key="2">
    <source>
        <dbReference type="Proteomes" id="UP001172457"/>
    </source>
</evidence>
<accession>A0AA38WF99</accession>
<proteinExistence type="predicted"/>
<dbReference type="EMBL" id="JARYMX010000006">
    <property type="protein sequence ID" value="KAJ9546276.1"/>
    <property type="molecule type" value="Genomic_DNA"/>
</dbReference>
<evidence type="ECO:0000313" key="1">
    <source>
        <dbReference type="EMBL" id="KAJ9546276.1"/>
    </source>
</evidence>
<reference evidence="1" key="1">
    <citation type="submission" date="2023-03" db="EMBL/GenBank/DDBJ databases">
        <title>Chromosome-scale reference genome and RAD-based genetic map of yellow starthistle (Centaurea solstitialis) reveal putative structural variation and QTLs associated with invader traits.</title>
        <authorList>
            <person name="Reatini B."/>
            <person name="Cang F.A."/>
            <person name="Jiang Q."/>
            <person name="Mckibben M.T.W."/>
            <person name="Barker M.S."/>
            <person name="Rieseberg L.H."/>
            <person name="Dlugosch K.M."/>
        </authorList>
    </citation>
    <scope>NUCLEOTIDE SEQUENCE</scope>
    <source>
        <strain evidence="1">CAN-66</strain>
        <tissue evidence="1">Leaf</tissue>
    </source>
</reference>
<dbReference type="Proteomes" id="UP001172457">
    <property type="component" value="Chromosome 6"/>
</dbReference>
<gene>
    <name evidence="1" type="ORF">OSB04_025983</name>
</gene>
<name>A0AA38WF99_9ASTR</name>
<organism evidence="1 2">
    <name type="scientific">Centaurea solstitialis</name>
    <name type="common">yellow star-thistle</name>
    <dbReference type="NCBI Taxonomy" id="347529"/>
    <lineage>
        <taxon>Eukaryota</taxon>
        <taxon>Viridiplantae</taxon>
        <taxon>Streptophyta</taxon>
        <taxon>Embryophyta</taxon>
        <taxon>Tracheophyta</taxon>
        <taxon>Spermatophyta</taxon>
        <taxon>Magnoliopsida</taxon>
        <taxon>eudicotyledons</taxon>
        <taxon>Gunneridae</taxon>
        <taxon>Pentapetalae</taxon>
        <taxon>asterids</taxon>
        <taxon>campanulids</taxon>
        <taxon>Asterales</taxon>
        <taxon>Asteraceae</taxon>
        <taxon>Carduoideae</taxon>
        <taxon>Cardueae</taxon>
        <taxon>Centaureinae</taxon>
        <taxon>Centaurea</taxon>
    </lineage>
</organism>
<dbReference type="AlphaFoldDB" id="A0AA38WF99"/>
<keyword evidence="2" id="KW-1185">Reference proteome</keyword>
<sequence length="132" mass="15108">MKGLHTLILPSVDYLSPISANISLMQKYGACYQKICKFVVTNPLYYWILRAILETYYFIRPSDGTSSCPFHIYFPPESPTSKHNFGLLAEFYNEEYFRNLVTAYVPMEETSRSGTKYTKASCYPGDEPIEGA</sequence>
<comment type="caution">
    <text evidence="1">The sequence shown here is derived from an EMBL/GenBank/DDBJ whole genome shotgun (WGS) entry which is preliminary data.</text>
</comment>
<protein>
    <submittedName>
        <fullName evidence="1">Uncharacterized protein</fullName>
    </submittedName>
</protein>